<evidence type="ECO:0000313" key="6">
    <source>
        <dbReference type="EMBL" id="CAE0065198.1"/>
    </source>
</evidence>
<dbReference type="EMBL" id="HBHW01042963">
    <property type="protein sequence ID" value="CAE0065196.1"/>
    <property type="molecule type" value="Transcribed_RNA"/>
</dbReference>
<dbReference type="CDD" id="cd09859">
    <property type="entry name" value="PIN_53EXO"/>
    <property type="match status" value="1"/>
</dbReference>
<evidence type="ECO:0000256" key="1">
    <source>
        <dbReference type="ARBA" id="ARBA00022722"/>
    </source>
</evidence>
<dbReference type="InterPro" id="IPR036279">
    <property type="entry name" value="5-3_exonuclease_C_sf"/>
</dbReference>
<dbReference type="PANTHER" id="PTHR42646:SF2">
    <property type="entry name" value="5'-3' EXONUCLEASE FAMILY PROTEIN"/>
    <property type="match status" value="1"/>
</dbReference>
<keyword evidence="1" id="KW-0540">Nuclease</keyword>
<dbReference type="InterPro" id="IPR020045">
    <property type="entry name" value="DNA_polI_H3TH"/>
</dbReference>
<dbReference type="InterPro" id="IPR008918">
    <property type="entry name" value="HhH2"/>
</dbReference>
<accession>A0A7S3A9J4</accession>
<feature type="domain" description="5'-3' exonuclease" evidence="4">
    <location>
        <begin position="156"/>
        <end position="434"/>
    </location>
</feature>
<dbReference type="CDD" id="cd09898">
    <property type="entry name" value="H3TH_53EXO"/>
    <property type="match status" value="1"/>
</dbReference>
<evidence type="ECO:0000256" key="2">
    <source>
        <dbReference type="ARBA" id="ARBA00022801"/>
    </source>
</evidence>
<organism evidence="5">
    <name type="scientific">Rhodosorus marinus</name>
    <dbReference type="NCBI Taxonomy" id="101924"/>
    <lineage>
        <taxon>Eukaryota</taxon>
        <taxon>Rhodophyta</taxon>
        <taxon>Stylonematophyceae</taxon>
        <taxon>Stylonematales</taxon>
        <taxon>Stylonemataceae</taxon>
        <taxon>Rhodosorus</taxon>
    </lineage>
</organism>
<dbReference type="InterPro" id="IPR038969">
    <property type="entry name" value="FEN"/>
</dbReference>
<reference evidence="5" key="1">
    <citation type="submission" date="2021-01" db="EMBL/GenBank/DDBJ databases">
        <authorList>
            <person name="Corre E."/>
            <person name="Pelletier E."/>
            <person name="Niang G."/>
            <person name="Scheremetjew M."/>
            <person name="Finn R."/>
            <person name="Kale V."/>
            <person name="Holt S."/>
            <person name="Cochrane G."/>
            <person name="Meng A."/>
            <person name="Brown T."/>
            <person name="Cohen L."/>
        </authorList>
    </citation>
    <scope>NUCLEOTIDE SEQUENCE</scope>
    <source>
        <strain evidence="5">CCMP 769</strain>
    </source>
</reference>
<dbReference type="SMART" id="SM00475">
    <property type="entry name" value="53EXOc"/>
    <property type="match status" value="1"/>
</dbReference>
<dbReference type="InterPro" id="IPR020046">
    <property type="entry name" value="5-3_exonucl_a-hlix_arch_N"/>
</dbReference>
<dbReference type="Pfam" id="PF02739">
    <property type="entry name" value="5_3_exonuc_N"/>
    <property type="match status" value="1"/>
</dbReference>
<proteinExistence type="predicted"/>
<dbReference type="SMART" id="SM00279">
    <property type="entry name" value="HhH2"/>
    <property type="match status" value="1"/>
</dbReference>
<evidence type="ECO:0000259" key="4">
    <source>
        <dbReference type="SMART" id="SM00475"/>
    </source>
</evidence>
<dbReference type="Pfam" id="PF01367">
    <property type="entry name" value="5_3_exonuc"/>
    <property type="match status" value="1"/>
</dbReference>
<dbReference type="InterPro" id="IPR002421">
    <property type="entry name" value="5-3_exonuclease"/>
</dbReference>
<dbReference type="InterPro" id="IPR029060">
    <property type="entry name" value="PIN-like_dom_sf"/>
</dbReference>
<evidence type="ECO:0000256" key="3">
    <source>
        <dbReference type="ARBA" id="ARBA00023125"/>
    </source>
</evidence>
<dbReference type="GO" id="GO:0017108">
    <property type="term" value="F:5'-flap endonuclease activity"/>
    <property type="evidence" value="ECO:0007669"/>
    <property type="project" value="InterPro"/>
</dbReference>
<dbReference type="GO" id="GO:0008409">
    <property type="term" value="F:5'-3' exonuclease activity"/>
    <property type="evidence" value="ECO:0007669"/>
    <property type="project" value="InterPro"/>
</dbReference>
<sequence length="477" mass="52966">MYRRPVYLFLEGLKNVLSGAEQRVSRLVNALESQSADVSAISTGSCGGIRASAPTVTSQAAAANASIQVQAQNAVLSSVVQDTAAPRLVSTPAIVGTSTQAEGHPGLLNHAKDRVTVPVNHSFEPTIALKASGDDTMKLAPQQPWAERQRAPKQVGPKEWYVIDAMNLIYRFYHARNHHYKARPSTLNETSLAMLSMLIRRLIRLVDDHAKDGNPLVMVFDARHHATKSGQRIAILPTYKKGRPPMPEDLKRIVPELKAASFALGANLLELGGFEADDVIGSLATQVRDRGEKMYIVSNDKDFQQLLEDDKIFLLKPVFNSKEKRWSTMTAEDFRESNHGLDPCKYPDIQALTGDAVDNVPGVKGIGQRIAPFLLSKSANKDLESLLADVDVLDDKYKRELKPKAEILPQMRTVLTIRRDINLGMALWLALRYRRKINIKEVDRIFGRLGGDSSSVREQLSSIGFKEATYQKVKMKY</sequence>
<keyword evidence="3" id="KW-0238">DNA-binding</keyword>
<keyword evidence="2" id="KW-0378">Hydrolase</keyword>
<dbReference type="SUPFAM" id="SSF88723">
    <property type="entry name" value="PIN domain-like"/>
    <property type="match status" value="1"/>
</dbReference>
<dbReference type="AlphaFoldDB" id="A0A7S3A9J4"/>
<dbReference type="SUPFAM" id="SSF47807">
    <property type="entry name" value="5' to 3' exonuclease, C-terminal subdomain"/>
    <property type="match status" value="1"/>
</dbReference>
<evidence type="ECO:0000313" key="5">
    <source>
        <dbReference type="EMBL" id="CAE0065196.1"/>
    </source>
</evidence>
<dbReference type="GO" id="GO:0033567">
    <property type="term" value="P:DNA replication, Okazaki fragment processing"/>
    <property type="evidence" value="ECO:0007669"/>
    <property type="project" value="InterPro"/>
</dbReference>
<gene>
    <name evidence="5" type="ORF">RMAR00112_LOCUS33268</name>
    <name evidence="6" type="ORF">RMAR00112_LOCUS33270</name>
</gene>
<protein>
    <recommendedName>
        <fullName evidence="4">5'-3' exonuclease domain-containing protein</fullName>
    </recommendedName>
</protein>
<dbReference type="GO" id="GO:0003677">
    <property type="term" value="F:DNA binding"/>
    <property type="evidence" value="ECO:0007669"/>
    <property type="project" value="UniProtKB-KW"/>
</dbReference>
<dbReference type="Gene3D" id="1.10.150.20">
    <property type="entry name" value="5' to 3' exonuclease, C-terminal subdomain"/>
    <property type="match status" value="1"/>
</dbReference>
<dbReference type="EMBL" id="HBHW01042965">
    <property type="protein sequence ID" value="CAE0065198.1"/>
    <property type="molecule type" value="Transcribed_RNA"/>
</dbReference>
<name>A0A7S3A9J4_9RHOD</name>
<dbReference type="Gene3D" id="3.40.50.1010">
    <property type="entry name" value="5'-nuclease"/>
    <property type="match status" value="1"/>
</dbReference>
<dbReference type="PANTHER" id="PTHR42646">
    <property type="entry name" value="FLAP ENDONUCLEASE XNI"/>
    <property type="match status" value="1"/>
</dbReference>